<accession>A0A917ITV1</accession>
<organism evidence="1 2">
    <name type="scientific">Filimonas zeae</name>
    <dbReference type="NCBI Taxonomy" id="1737353"/>
    <lineage>
        <taxon>Bacteria</taxon>
        <taxon>Pseudomonadati</taxon>
        <taxon>Bacteroidota</taxon>
        <taxon>Chitinophagia</taxon>
        <taxon>Chitinophagales</taxon>
        <taxon>Chitinophagaceae</taxon>
        <taxon>Filimonas</taxon>
    </lineage>
</organism>
<reference evidence="1" key="2">
    <citation type="submission" date="2020-09" db="EMBL/GenBank/DDBJ databases">
        <authorList>
            <person name="Sun Q."/>
            <person name="Zhou Y."/>
        </authorList>
    </citation>
    <scope>NUCLEOTIDE SEQUENCE</scope>
    <source>
        <strain evidence="1">CGMCC 1.15290</strain>
    </source>
</reference>
<proteinExistence type="predicted"/>
<protein>
    <submittedName>
        <fullName evidence="1">Uncharacterized protein</fullName>
    </submittedName>
</protein>
<sequence length="69" mass="8027">MQDLLRRLDTEAAEKMRQDLEASHDRFMHQLAAARESVMLYEKQYKVARFMLARAAKEQKKSEADGVGK</sequence>
<keyword evidence="2" id="KW-1185">Reference proteome</keyword>
<dbReference type="Proteomes" id="UP000627292">
    <property type="component" value="Unassembled WGS sequence"/>
</dbReference>
<evidence type="ECO:0000313" key="1">
    <source>
        <dbReference type="EMBL" id="GGH62312.1"/>
    </source>
</evidence>
<dbReference type="AlphaFoldDB" id="A0A917ITV1"/>
<evidence type="ECO:0000313" key="2">
    <source>
        <dbReference type="Proteomes" id="UP000627292"/>
    </source>
</evidence>
<dbReference type="EMBL" id="BMIB01000001">
    <property type="protein sequence ID" value="GGH62312.1"/>
    <property type="molecule type" value="Genomic_DNA"/>
</dbReference>
<reference evidence="1" key="1">
    <citation type="journal article" date="2014" name="Int. J. Syst. Evol. Microbiol.">
        <title>Complete genome sequence of Corynebacterium casei LMG S-19264T (=DSM 44701T), isolated from a smear-ripened cheese.</title>
        <authorList>
            <consortium name="US DOE Joint Genome Institute (JGI-PGF)"/>
            <person name="Walter F."/>
            <person name="Albersmeier A."/>
            <person name="Kalinowski J."/>
            <person name="Ruckert C."/>
        </authorList>
    </citation>
    <scope>NUCLEOTIDE SEQUENCE</scope>
    <source>
        <strain evidence="1">CGMCC 1.15290</strain>
    </source>
</reference>
<gene>
    <name evidence="1" type="ORF">GCM10011379_12140</name>
</gene>
<comment type="caution">
    <text evidence="1">The sequence shown here is derived from an EMBL/GenBank/DDBJ whole genome shotgun (WGS) entry which is preliminary data.</text>
</comment>
<name>A0A917ITV1_9BACT</name>